<organism evidence="1 2">
    <name type="scientific">Desulfosalsimonas propionicica</name>
    <dbReference type="NCBI Taxonomy" id="332175"/>
    <lineage>
        <taxon>Bacteria</taxon>
        <taxon>Pseudomonadati</taxon>
        <taxon>Thermodesulfobacteriota</taxon>
        <taxon>Desulfobacteria</taxon>
        <taxon>Desulfobacterales</taxon>
        <taxon>Desulfosalsimonadaceae</taxon>
        <taxon>Desulfosalsimonas</taxon>
    </lineage>
</organism>
<reference evidence="1 2" key="1">
    <citation type="submission" date="2020-07" db="EMBL/GenBank/DDBJ databases">
        <title>Genomic Encyclopedia of Type Strains, Phase IV (KMG-IV): sequencing the most valuable type-strain genomes for metagenomic binning, comparative biology and taxonomic classification.</title>
        <authorList>
            <person name="Goeker M."/>
        </authorList>
    </citation>
    <scope>NUCLEOTIDE SEQUENCE [LARGE SCALE GENOMIC DNA]</scope>
    <source>
        <strain evidence="1 2">DSM 17721</strain>
    </source>
</reference>
<protein>
    <submittedName>
        <fullName evidence="1">Uncharacterized protein</fullName>
    </submittedName>
</protein>
<sequence>MTSIAEPSVEMAIIVAQSRLSLIRLVFGYGIQFETPAGTRVSDFLQQALCTDAGYIQNRIQTLFMDGRAVDSPESEEIQNTCTLAVSAAMPGVFGAAFRKQGTYSGLRRHCSEIRQNKNRVKQGRIVAVTVKCFNQVAADLGNQLLETGVVMEIKDFLDFWTRQGSILEKDNPEVQINHTKIHAGDVAATLSQKTGTMRIQIHAADAQGR</sequence>
<accession>A0A7W0CB00</accession>
<evidence type="ECO:0000313" key="2">
    <source>
        <dbReference type="Proteomes" id="UP000525298"/>
    </source>
</evidence>
<proteinExistence type="predicted"/>
<name>A0A7W0CB00_9BACT</name>
<dbReference type="EMBL" id="JACDUS010000009">
    <property type="protein sequence ID" value="MBA2882436.1"/>
    <property type="molecule type" value="Genomic_DNA"/>
</dbReference>
<evidence type="ECO:0000313" key="1">
    <source>
        <dbReference type="EMBL" id="MBA2882436.1"/>
    </source>
</evidence>
<dbReference type="Proteomes" id="UP000525298">
    <property type="component" value="Unassembled WGS sequence"/>
</dbReference>
<dbReference type="RefSeq" id="WP_181552068.1">
    <property type="nucleotide sequence ID" value="NZ_JACDUS010000009.1"/>
</dbReference>
<dbReference type="AlphaFoldDB" id="A0A7W0CB00"/>
<keyword evidence="2" id="KW-1185">Reference proteome</keyword>
<gene>
    <name evidence="1" type="ORF">HNR65_002783</name>
</gene>
<comment type="caution">
    <text evidence="1">The sequence shown here is derived from an EMBL/GenBank/DDBJ whole genome shotgun (WGS) entry which is preliminary data.</text>
</comment>